<evidence type="ECO:0000256" key="1">
    <source>
        <dbReference type="SAM" id="Phobius"/>
    </source>
</evidence>
<dbReference type="RefSeq" id="WP_184652189.1">
    <property type="nucleotide sequence ID" value="NZ_JACHFR010000002.1"/>
</dbReference>
<gene>
    <name evidence="2" type="ORF">HNP77_001115</name>
</gene>
<keyword evidence="1" id="KW-0472">Membrane</keyword>
<keyword evidence="3" id="KW-1185">Reference proteome</keyword>
<evidence type="ECO:0000313" key="3">
    <source>
        <dbReference type="Proteomes" id="UP000578697"/>
    </source>
</evidence>
<dbReference type="AlphaFoldDB" id="A0A840SFQ1"/>
<sequence>MTDTEIYNLIKKISIILAVVAVILFMVASRKIYKFSIDEPVLYEFRFEQLNPYEKGITKAMEKTGSVQDKTLFKRTRKTKSSYDFFDDVSRKHK</sequence>
<protein>
    <submittedName>
        <fullName evidence="2">Uncharacterized protein</fullName>
    </submittedName>
</protein>
<name>A0A840SFQ1_9SPIR</name>
<keyword evidence="1" id="KW-1133">Transmembrane helix</keyword>
<accession>A0A840SFQ1</accession>
<dbReference type="Proteomes" id="UP000578697">
    <property type="component" value="Unassembled WGS sequence"/>
</dbReference>
<reference evidence="2 3" key="1">
    <citation type="submission" date="2020-08" db="EMBL/GenBank/DDBJ databases">
        <title>Genomic Encyclopedia of Type Strains, Phase IV (KMG-IV): sequencing the most valuable type-strain genomes for metagenomic binning, comparative biology and taxonomic classification.</title>
        <authorList>
            <person name="Goeker M."/>
        </authorList>
    </citation>
    <scope>NUCLEOTIDE SEQUENCE [LARGE SCALE GENOMIC DNA]</scope>
    <source>
        <strain evidence="2 3">DSM 103679</strain>
    </source>
</reference>
<feature type="transmembrane region" description="Helical" evidence="1">
    <location>
        <begin position="6"/>
        <end position="27"/>
    </location>
</feature>
<evidence type="ECO:0000313" key="2">
    <source>
        <dbReference type="EMBL" id="MBB5218746.1"/>
    </source>
</evidence>
<proteinExistence type="predicted"/>
<dbReference type="EMBL" id="JACHFR010000002">
    <property type="protein sequence ID" value="MBB5218746.1"/>
    <property type="molecule type" value="Genomic_DNA"/>
</dbReference>
<keyword evidence="1" id="KW-0812">Transmembrane</keyword>
<organism evidence="2 3">
    <name type="scientific">Treponema rectale</name>
    <dbReference type="NCBI Taxonomy" id="744512"/>
    <lineage>
        <taxon>Bacteria</taxon>
        <taxon>Pseudomonadati</taxon>
        <taxon>Spirochaetota</taxon>
        <taxon>Spirochaetia</taxon>
        <taxon>Spirochaetales</taxon>
        <taxon>Treponemataceae</taxon>
        <taxon>Treponema</taxon>
    </lineage>
</organism>
<comment type="caution">
    <text evidence="2">The sequence shown here is derived from an EMBL/GenBank/DDBJ whole genome shotgun (WGS) entry which is preliminary data.</text>
</comment>